<dbReference type="SUPFAM" id="SSF53474">
    <property type="entry name" value="alpha/beta-Hydrolases"/>
    <property type="match status" value="1"/>
</dbReference>
<dbReference type="AlphaFoldDB" id="A0A511DA35"/>
<keyword evidence="1" id="KW-0378">Hydrolase</keyword>
<dbReference type="Proteomes" id="UP000321685">
    <property type="component" value="Unassembled WGS sequence"/>
</dbReference>
<dbReference type="OrthoDB" id="2062670at2"/>
<keyword evidence="2" id="KW-1185">Reference proteome</keyword>
<dbReference type="InterPro" id="IPR029058">
    <property type="entry name" value="AB_hydrolase_fold"/>
</dbReference>
<dbReference type="GO" id="GO:0016787">
    <property type="term" value="F:hydrolase activity"/>
    <property type="evidence" value="ECO:0007669"/>
    <property type="project" value="UniProtKB-KW"/>
</dbReference>
<protein>
    <submittedName>
        <fullName evidence="1">Alpha/beta hydrolase</fullName>
    </submittedName>
</protein>
<name>A0A511DA35_9PSEU</name>
<proteinExistence type="predicted"/>
<reference evidence="1 2" key="1">
    <citation type="submission" date="2019-07" db="EMBL/GenBank/DDBJ databases">
        <title>Whole genome shotgun sequence of Pseudonocardia sulfidoxydans NBRC 16205.</title>
        <authorList>
            <person name="Hosoyama A."/>
            <person name="Uohara A."/>
            <person name="Ohji S."/>
            <person name="Ichikawa N."/>
        </authorList>
    </citation>
    <scope>NUCLEOTIDE SEQUENCE [LARGE SCALE GENOMIC DNA]</scope>
    <source>
        <strain evidence="1 2">NBRC 16205</strain>
    </source>
</reference>
<dbReference type="Gene3D" id="3.40.50.1820">
    <property type="entry name" value="alpha/beta hydrolase"/>
    <property type="match status" value="2"/>
</dbReference>
<sequence length="390" mass="42787">MSGAFTRTPVIVWSERTDTGPAETYGFAGSAGVVIEGQLLRGETASDTVYVFMHPTTTLHLLPLPEAMAAAGRHVLCAASRYPKNDSTLIMEKAVLDLGRWVRWAREEAGYRRVVLMGWSGGGSLALFYQAEAERPSVTSTPAGDPVSTVDAGLVPADGLVLVAAHLSRAETLTEWMDPSVLDEAQPGNRRPDLDIYAADPVHRPPYDAGFVAEFRAAQQDRNHRITAWVREQLATLQAAGGPEAERPFLVHRTMCDVRWLDPAVDPNDRRPDWCYLGDPRAANVGPLGLARFSTLRSWLSQWSLEASRAKGAENASRVARTPVLQIENTADDAVPATHGRIVQTALATPDKEYEQIAGATHYYKGQPEHLTRCLDLITDWCTRHDLADQ</sequence>
<organism evidence="1 2">
    <name type="scientific">Pseudonocardia sulfidoxydans NBRC 16205</name>
    <dbReference type="NCBI Taxonomy" id="1223511"/>
    <lineage>
        <taxon>Bacteria</taxon>
        <taxon>Bacillati</taxon>
        <taxon>Actinomycetota</taxon>
        <taxon>Actinomycetes</taxon>
        <taxon>Pseudonocardiales</taxon>
        <taxon>Pseudonocardiaceae</taxon>
        <taxon>Pseudonocardia</taxon>
    </lineage>
</organism>
<evidence type="ECO:0000313" key="2">
    <source>
        <dbReference type="Proteomes" id="UP000321685"/>
    </source>
</evidence>
<comment type="caution">
    <text evidence="1">The sequence shown here is derived from an EMBL/GenBank/DDBJ whole genome shotgun (WGS) entry which is preliminary data.</text>
</comment>
<accession>A0A511DA35</accession>
<dbReference type="EMBL" id="BJVJ01000001">
    <property type="protein sequence ID" value="GEL21243.1"/>
    <property type="molecule type" value="Genomic_DNA"/>
</dbReference>
<dbReference type="RefSeq" id="WP_147101715.1">
    <property type="nucleotide sequence ID" value="NZ_BJVJ01000001.1"/>
</dbReference>
<gene>
    <name evidence="1" type="ORF">PSU4_01970</name>
</gene>
<evidence type="ECO:0000313" key="1">
    <source>
        <dbReference type="EMBL" id="GEL21243.1"/>
    </source>
</evidence>